<comment type="caution">
    <text evidence="3">The sequence shown here is derived from an EMBL/GenBank/DDBJ whole genome shotgun (WGS) entry which is preliminary data.</text>
</comment>
<dbReference type="EMBL" id="JBHSMQ010000009">
    <property type="protein sequence ID" value="MFC5457229.1"/>
    <property type="molecule type" value="Genomic_DNA"/>
</dbReference>
<evidence type="ECO:0000313" key="4">
    <source>
        <dbReference type="Proteomes" id="UP001596052"/>
    </source>
</evidence>
<keyword evidence="1" id="KW-1133">Transmembrane helix</keyword>
<dbReference type="Proteomes" id="UP001596052">
    <property type="component" value="Unassembled WGS sequence"/>
</dbReference>
<evidence type="ECO:0000259" key="2">
    <source>
        <dbReference type="Pfam" id="PF13676"/>
    </source>
</evidence>
<dbReference type="InterPro" id="IPR035897">
    <property type="entry name" value="Toll_tir_struct_dom_sf"/>
</dbReference>
<keyword evidence="1" id="KW-0812">Transmembrane</keyword>
<dbReference type="SUPFAM" id="SSF52200">
    <property type="entry name" value="Toll/Interleukin receptor TIR domain"/>
    <property type="match status" value="1"/>
</dbReference>
<proteinExistence type="predicted"/>
<dbReference type="InterPro" id="IPR000157">
    <property type="entry name" value="TIR_dom"/>
</dbReference>
<dbReference type="SUPFAM" id="SSF50969">
    <property type="entry name" value="YVTN repeat-like/Quinoprotein amine dehydrogenase"/>
    <property type="match status" value="1"/>
</dbReference>
<organism evidence="3 4">
    <name type="scientific">Prosthecobacter fluviatilis</name>
    <dbReference type="NCBI Taxonomy" id="445931"/>
    <lineage>
        <taxon>Bacteria</taxon>
        <taxon>Pseudomonadati</taxon>
        <taxon>Verrucomicrobiota</taxon>
        <taxon>Verrucomicrobiia</taxon>
        <taxon>Verrucomicrobiales</taxon>
        <taxon>Verrucomicrobiaceae</taxon>
        <taxon>Prosthecobacter</taxon>
    </lineage>
</organism>
<keyword evidence="4" id="KW-1185">Reference proteome</keyword>
<feature type="transmembrane region" description="Helical" evidence="1">
    <location>
        <begin position="261"/>
        <end position="284"/>
    </location>
</feature>
<dbReference type="Gene3D" id="3.40.50.10140">
    <property type="entry name" value="Toll/interleukin-1 receptor homology (TIR) domain"/>
    <property type="match status" value="1"/>
</dbReference>
<keyword evidence="1" id="KW-0472">Membrane</keyword>
<feature type="domain" description="TIR" evidence="2">
    <location>
        <begin position="16"/>
        <end position="132"/>
    </location>
</feature>
<dbReference type="Gene3D" id="2.130.10.10">
    <property type="entry name" value="YVTN repeat-like/Quinoprotein amine dehydrogenase"/>
    <property type="match status" value="1"/>
</dbReference>
<gene>
    <name evidence="3" type="ORF">ACFQDI_20335</name>
</gene>
<evidence type="ECO:0000256" key="1">
    <source>
        <dbReference type="SAM" id="Phobius"/>
    </source>
</evidence>
<dbReference type="InterPro" id="IPR015943">
    <property type="entry name" value="WD40/YVTN_repeat-like_dom_sf"/>
</dbReference>
<dbReference type="RefSeq" id="WP_377170297.1">
    <property type="nucleotide sequence ID" value="NZ_JBHSMQ010000009.1"/>
</dbReference>
<name>A0ABW0KV72_9BACT</name>
<protein>
    <submittedName>
        <fullName evidence="3">TIR domain-containing protein</fullName>
    </submittedName>
</protein>
<evidence type="ECO:0000313" key="3">
    <source>
        <dbReference type="EMBL" id="MFC5457229.1"/>
    </source>
</evidence>
<reference evidence="4" key="1">
    <citation type="journal article" date="2019" name="Int. J. Syst. Evol. Microbiol.">
        <title>The Global Catalogue of Microorganisms (GCM) 10K type strain sequencing project: providing services to taxonomists for standard genome sequencing and annotation.</title>
        <authorList>
            <consortium name="The Broad Institute Genomics Platform"/>
            <consortium name="The Broad Institute Genome Sequencing Center for Infectious Disease"/>
            <person name="Wu L."/>
            <person name="Ma J."/>
        </authorList>
    </citation>
    <scope>NUCLEOTIDE SEQUENCE [LARGE SCALE GENOMIC DNA]</scope>
    <source>
        <strain evidence="4">CGMCC 4.1469</strain>
    </source>
</reference>
<dbReference type="Pfam" id="PF13676">
    <property type="entry name" value="TIR_2"/>
    <property type="match status" value="1"/>
</dbReference>
<accession>A0ABW0KV72</accession>
<sequence>MNSNPASTTSPRQYAVFISYRHADNLEMGRKWANWLHEALESYEVPPDLIGKTSLRGDPVPASLYPVFRDEAELPADADLSTNIRRALENSGLLVVLCSPRAVQSRFVEDEIRYFKELGKSDRMLALMLDGEPNASDDPGKVASFGAEAECFPYPLRFGVPVDGDARKIDWNARTEPIAADVRPGGHCVQGWTTAAAYREQLVKEGKLTARQINDAVQEFGERLELAKLKVIAGALGLPLGELTQRDKAFQLAKAKRRQKIIMTAAVVFGVLAVLAAGAGWIAWEMRGRATAKAHELSDTLGIYSFYEGTNRLTNHETTGEALAYLARGAREYGNQNCADRILTFIQQRPLWVLVPSDRKRPAVAEPAEVPASGIKGPPLEGVEMKVLMTAAGPEGMTAAVWGDEDTSMGSPCYFRVWDAKGKALTPWIEPKFEAMTRSEHVSRIDFSPDGLYVAVCVQRWREPEFLQVFHVPSGKQVGDTLEATGEGSHVQSASFTHVSFTRSRARGDEKNGALLAGSSRGDVYWMDLTVSAEGEATSYKEALVPHHYAVWAATLVKDGEYKDGDAELLVSGSEDGRINLTRAGDGARGVQAGTLNAGGKVEAVYVDADGAVEVVVEGGRQMRLVKIPNLDLGLKMPEVPEYEAGESKPEESVIAAKKGAKVQFTIPDGIMEEQMGVFSSPRVQPVPLSVRVTHADKSVACYGVDASYKSRLLAKGAGSLLTLRGSAPPVDVGKEIADITPGPDEKALTVGFADFSYRVLSASTGAPLSALMDEKLFFAQGGQPDAVESMLLSASGKRLLTRSQHWEPPNAMLSYLMVWDTATGVPMTDRRMYADDGGDDQPYEGRLYMDDVNATADGMLRHHAQAEEFAVLAEIAENLAGLRLTESREFQAVAQQPEVVRGLFERLRGK</sequence>
<dbReference type="InterPro" id="IPR011044">
    <property type="entry name" value="Quino_amine_DH_bsu"/>
</dbReference>